<dbReference type="Pfam" id="PF22754">
    <property type="entry name" value="bHLH-TF_ACT-like_plant"/>
    <property type="match status" value="1"/>
</dbReference>
<keyword evidence="2" id="KW-0539">Nucleus</keyword>
<evidence type="ECO:0000256" key="3">
    <source>
        <dbReference type="SAM" id="MobiDB-lite"/>
    </source>
</evidence>
<dbReference type="CDD" id="cd04873">
    <property type="entry name" value="ACT_UUR-ACR-like"/>
    <property type="match status" value="1"/>
</dbReference>
<feature type="region of interest" description="Disordered" evidence="3">
    <location>
        <begin position="1"/>
        <end position="42"/>
    </location>
</feature>
<dbReference type="Proteomes" id="UP001293593">
    <property type="component" value="Unassembled WGS sequence"/>
</dbReference>
<dbReference type="PANTHER" id="PTHR31945">
    <property type="entry name" value="TRANSCRIPTION FACTOR SCREAM2-RELATED"/>
    <property type="match status" value="1"/>
</dbReference>
<comment type="subcellular location">
    <subcellularLocation>
        <location evidence="1">Nucleus</location>
    </subcellularLocation>
</comment>
<accession>A0AAE1JHR6</accession>
<evidence type="ECO:0000313" key="5">
    <source>
        <dbReference type="EMBL" id="KAK4253384.1"/>
    </source>
</evidence>
<dbReference type="GO" id="GO:0003700">
    <property type="term" value="F:DNA-binding transcription factor activity"/>
    <property type="evidence" value="ECO:0007669"/>
    <property type="project" value="TreeGrafter"/>
</dbReference>
<dbReference type="PANTHER" id="PTHR31945:SF45">
    <property type="entry name" value="EXPRESSED PROTEIN"/>
    <property type="match status" value="1"/>
</dbReference>
<evidence type="ECO:0000313" key="6">
    <source>
        <dbReference type="Proteomes" id="UP001293593"/>
    </source>
</evidence>
<comment type="caution">
    <text evidence="5">The sequence shown here is derived from an EMBL/GenBank/DDBJ whole genome shotgun (WGS) entry which is preliminary data.</text>
</comment>
<dbReference type="AlphaFoldDB" id="A0AAE1JHR6"/>
<dbReference type="GO" id="GO:0005634">
    <property type="term" value="C:nucleus"/>
    <property type="evidence" value="ECO:0007669"/>
    <property type="project" value="UniProtKB-SubCell"/>
</dbReference>
<keyword evidence="6" id="KW-1185">Reference proteome</keyword>
<organism evidence="5 6">
    <name type="scientific">Acacia crassicarpa</name>
    <name type="common">northern wattle</name>
    <dbReference type="NCBI Taxonomy" id="499986"/>
    <lineage>
        <taxon>Eukaryota</taxon>
        <taxon>Viridiplantae</taxon>
        <taxon>Streptophyta</taxon>
        <taxon>Embryophyta</taxon>
        <taxon>Tracheophyta</taxon>
        <taxon>Spermatophyta</taxon>
        <taxon>Magnoliopsida</taxon>
        <taxon>eudicotyledons</taxon>
        <taxon>Gunneridae</taxon>
        <taxon>Pentapetalae</taxon>
        <taxon>rosids</taxon>
        <taxon>fabids</taxon>
        <taxon>Fabales</taxon>
        <taxon>Fabaceae</taxon>
        <taxon>Caesalpinioideae</taxon>
        <taxon>mimosoid clade</taxon>
        <taxon>Acacieae</taxon>
        <taxon>Acacia</taxon>
    </lineage>
</organism>
<dbReference type="EMBL" id="JAWXYG010000016">
    <property type="protein sequence ID" value="KAK4253384.1"/>
    <property type="molecule type" value="Genomic_DNA"/>
</dbReference>
<dbReference type="GO" id="GO:0043565">
    <property type="term" value="F:sequence-specific DNA binding"/>
    <property type="evidence" value="ECO:0007669"/>
    <property type="project" value="TreeGrafter"/>
</dbReference>
<name>A0AAE1JHR6_9FABA</name>
<reference evidence="5" key="1">
    <citation type="submission" date="2023-10" db="EMBL/GenBank/DDBJ databases">
        <title>Chromosome-level genome of the transformable northern wattle, Acacia crassicarpa.</title>
        <authorList>
            <person name="Massaro I."/>
            <person name="Sinha N.R."/>
            <person name="Poethig S."/>
            <person name="Leichty A.R."/>
        </authorList>
    </citation>
    <scope>NUCLEOTIDE SEQUENCE</scope>
    <source>
        <strain evidence="5">Acra3RX</strain>
        <tissue evidence="5">Leaf</tissue>
    </source>
</reference>
<proteinExistence type="predicted"/>
<dbReference type="InterPro" id="IPR054502">
    <property type="entry name" value="bHLH-TF_ACT-like_plant"/>
</dbReference>
<gene>
    <name evidence="5" type="ORF">QN277_010702</name>
</gene>
<sequence length="122" mass="13496">MSSSTRDQRKKKHSQKKSSSNHQQDDEAESSTSFHDDSPSVSVETLEKGFQVNVFSEKNCPAMLVSVLQAFEQLGLDVLDARVSCEDTFQLEALGGSQSEEKEIDAQTVKQTVLQAINNVMD</sequence>
<protein>
    <recommendedName>
        <fullName evidence="4">Plant bHLH transcription factor ACT-like domain-containing protein</fullName>
    </recommendedName>
</protein>
<dbReference type="InterPro" id="IPR051358">
    <property type="entry name" value="TF_AMS/ICE1/BHLH6-like"/>
</dbReference>
<evidence type="ECO:0000259" key="4">
    <source>
        <dbReference type="Pfam" id="PF22754"/>
    </source>
</evidence>
<evidence type="ECO:0000256" key="1">
    <source>
        <dbReference type="ARBA" id="ARBA00004123"/>
    </source>
</evidence>
<evidence type="ECO:0000256" key="2">
    <source>
        <dbReference type="ARBA" id="ARBA00023242"/>
    </source>
</evidence>
<feature type="domain" description="Plant bHLH transcription factor ACT-like" evidence="4">
    <location>
        <begin position="41"/>
        <end position="117"/>
    </location>
</feature>